<dbReference type="Proteomes" id="UP001595848">
    <property type="component" value="Unassembled WGS sequence"/>
</dbReference>
<evidence type="ECO:0000313" key="2">
    <source>
        <dbReference type="EMBL" id="MFC4200470.1"/>
    </source>
</evidence>
<organism evidence="2 3">
    <name type="scientific">Candidimonas humi</name>
    <dbReference type="NCBI Taxonomy" id="683355"/>
    <lineage>
        <taxon>Bacteria</taxon>
        <taxon>Pseudomonadati</taxon>
        <taxon>Pseudomonadota</taxon>
        <taxon>Betaproteobacteria</taxon>
        <taxon>Burkholderiales</taxon>
        <taxon>Alcaligenaceae</taxon>
        <taxon>Candidimonas</taxon>
    </lineage>
</organism>
<accession>A0ABV8NXB9</accession>
<proteinExistence type="predicted"/>
<feature type="signal peptide" evidence="1">
    <location>
        <begin position="1"/>
        <end position="28"/>
    </location>
</feature>
<comment type="caution">
    <text evidence="2">The sequence shown here is derived from an EMBL/GenBank/DDBJ whole genome shotgun (WGS) entry which is preliminary data.</text>
</comment>
<sequence>MKTFIQACTFAAGALALTLGMASSPAQAASTSPAAAPGATALCKDGTSYSGASKRGACSGHKGVKEWYGAQSAPKPTARAAAPAAPAAPAAGATALCKDGTSYSGASKRGACSGHKGIKEWYGAQSAPQAAARPAAPVARNTAPSANAPAMRQSAPAPMAAGGGAGKVWVNTESKVYHCQGDRWYGKTKNGQYMSESQARSMGARADHGKACS</sequence>
<name>A0ABV8NXB9_9BURK</name>
<dbReference type="InterPro" id="IPR022236">
    <property type="entry name" value="DUF3761"/>
</dbReference>
<reference evidence="3" key="1">
    <citation type="journal article" date="2019" name="Int. J. Syst. Evol. Microbiol.">
        <title>The Global Catalogue of Microorganisms (GCM) 10K type strain sequencing project: providing services to taxonomists for standard genome sequencing and annotation.</title>
        <authorList>
            <consortium name="The Broad Institute Genomics Platform"/>
            <consortium name="The Broad Institute Genome Sequencing Center for Infectious Disease"/>
            <person name="Wu L."/>
            <person name="Ma J."/>
        </authorList>
    </citation>
    <scope>NUCLEOTIDE SEQUENCE [LARGE SCALE GENOMIC DNA]</scope>
    <source>
        <strain evidence="3">LMG 24813</strain>
    </source>
</reference>
<feature type="chain" id="PRO_5045966710" evidence="1">
    <location>
        <begin position="29"/>
        <end position="213"/>
    </location>
</feature>
<protein>
    <submittedName>
        <fullName evidence="2">DUF3761 domain-containing protein</fullName>
    </submittedName>
</protein>
<keyword evidence="3" id="KW-1185">Reference proteome</keyword>
<dbReference type="EMBL" id="JBHSBV010000002">
    <property type="protein sequence ID" value="MFC4200470.1"/>
    <property type="molecule type" value="Genomic_DNA"/>
</dbReference>
<dbReference type="Pfam" id="PF12587">
    <property type="entry name" value="DUF3761"/>
    <property type="match status" value="2"/>
</dbReference>
<dbReference type="RefSeq" id="WP_217964280.1">
    <property type="nucleotide sequence ID" value="NZ_JAHTBN010000003.1"/>
</dbReference>
<keyword evidence="1" id="KW-0732">Signal</keyword>
<evidence type="ECO:0000313" key="3">
    <source>
        <dbReference type="Proteomes" id="UP001595848"/>
    </source>
</evidence>
<evidence type="ECO:0000256" key="1">
    <source>
        <dbReference type="SAM" id="SignalP"/>
    </source>
</evidence>
<gene>
    <name evidence="2" type="ORF">ACFOY1_05850</name>
</gene>